<dbReference type="InterPro" id="IPR003734">
    <property type="entry name" value="DUF155"/>
</dbReference>
<dbReference type="PaxDb" id="121845-A0A3Q0J5G2"/>
<evidence type="ECO:0000313" key="3">
    <source>
        <dbReference type="Proteomes" id="UP000079169"/>
    </source>
</evidence>
<dbReference type="PANTHER" id="PTHR16255:SF1">
    <property type="entry name" value="REQUIRED FOR MEIOTIC NUCLEAR DIVISION PROTEIN 1 HOMOLOG"/>
    <property type="match status" value="1"/>
</dbReference>
<dbReference type="RefSeq" id="XP_026683661.1">
    <property type="nucleotide sequence ID" value="XM_026827860.1"/>
</dbReference>
<dbReference type="AlphaFoldDB" id="A0A3Q0J5G2"/>
<dbReference type="STRING" id="121845.A0A3Q0J5G2"/>
<dbReference type="GeneID" id="113469867"/>
<accession>A0A3Q0J5G2</accession>
<gene>
    <name evidence="4" type="primary">LOC113469867</name>
</gene>
<evidence type="ECO:0000313" key="4">
    <source>
        <dbReference type="RefSeq" id="XP_026683661.1"/>
    </source>
</evidence>
<organism evidence="3 4">
    <name type="scientific">Diaphorina citri</name>
    <name type="common">Asian citrus psyllid</name>
    <dbReference type="NCBI Taxonomy" id="121845"/>
    <lineage>
        <taxon>Eukaryota</taxon>
        <taxon>Metazoa</taxon>
        <taxon>Ecdysozoa</taxon>
        <taxon>Arthropoda</taxon>
        <taxon>Hexapoda</taxon>
        <taxon>Insecta</taxon>
        <taxon>Pterygota</taxon>
        <taxon>Neoptera</taxon>
        <taxon>Paraneoptera</taxon>
        <taxon>Hemiptera</taxon>
        <taxon>Sternorrhyncha</taxon>
        <taxon>Psylloidea</taxon>
        <taxon>Psyllidae</taxon>
        <taxon>Diaphorininae</taxon>
        <taxon>Diaphorina</taxon>
    </lineage>
</organism>
<dbReference type="GO" id="GO:0070131">
    <property type="term" value="P:positive regulation of mitochondrial translation"/>
    <property type="evidence" value="ECO:0007669"/>
    <property type="project" value="TreeGrafter"/>
</dbReference>
<proteinExistence type="inferred from homology"/>
<evidence type="ECO:0000256" key="1">
    <source>
        <dbReference type="ARBA" id="ARBA00008306"/>
    </source>
</evidence>
<keyword evidence="3" id="KW-1185">Reference proteome</keyword>
<comment type="similarity">
    <text evidence="1">Belongs to the RMD1/sif2 family.</text>
</comment>
<dbReference type="InterPro" id="IPR051624">
    <property type="entry name" value="RMD1/Sad1-interacting"/>
</dbReference>
<dbReference type="Proteomes" id="UP000079169">
    <property type="component" value="Unplaced"/>
</dbReference>
<protein>
    <submittedName>
        <fullName evidence="4">Required for meiotic nuclear division protein 1 homolog</fullName>
    </submittedName>
</protein>
<reference evidence="4" key="1">
    <citation type="submission" date="2025-08" db="UniProtKB">
        <authorList>
            <consortium name="RefSeq"/>
        </authorList>
    </citation>
    <scope>IDENTIFICATION</scope>
</reference>
<dbReference type="PANTHER" id="PTHR16255">
    <property type="entry name" value="REQUIRED FOR MEIOTIC NUCLEAR DIVISION PROTEIN 1 HOMOLOG"/>
    <property type="match status" value="1"/>
</dbReference>
<dbReference type="Pfam" id="PF02582">
    <property type="entry name" value="DUF155"/>
    <property type="match status" value="1"/>
</dbReference>
<sequence length="195" mass="22512">MFSARCFLRLQSSVKIVNIKSLSLFPAVTPCTKFSTFIWKHTSTNIYCTSKRSYVPTISEIKVPTAPLAKRIIRKKKTGDIPGHWNVVAFSTAQEYDIDNLKKGIVGKDLYELIEFDDNMQNGENSIQVIAKYQVGKEPRFIYFFQEGSLVAWNVSDLEIENLLEFLKQFEIKPYEKAVVLNEKELMNYTYSPNM</sequence>
<name>A0A3Q0J5G2_DIACI</name>
<evidence type="ECO:0000259" key="2">
    <source>
        <dbReference type="Pfam" id="PF02582"/>
    </source>
</evidence>
<dbReference type="KEGG" id="dci:113469867"/>
<feature type="domain" description="DUF155" evidence="2">
    <location>
        <begin position="142"/>
        <end position="193"/>
    </location>
</feature>